<keyword evidence="5 6" id="KW-0233">DNA recombination</keyword>
<evidence type="ECO:0000256" key="3">
    <source>
        <dbReference type="ARBA" id="ARBA00022578"/>
    </source>
</evidence>
<dbReference type="Pfam" id="PF00872">
    <property type="entry name" value="Transposase_mut"/>
    <property type="match status" value="1"/>
</dbReference>
<dbReference type="EMBL" id="JACEZU010000008">
    <property type="protein sequence ID" value="MBA5688901.1"/>
    <property type="molecule type" value="Genomic_DNA"/>
</dbReference>
<dbReference type="GO" id="GO:0003677">
    <property type="term" value="F:DNA binding"/>
    <property type="evidence" value="ECO:0007669"/>
    <property type="project" value="UniProtKB-UniRule"/>
</dbReference>
<name>A0A7W2FBY1_9BURK</name>
<dbReference type="GO" id="GO:0004803">
    <property type="term" value="F:transposase activity"/>
    <property type="evidence" value="ECO:0007669"/>
    <property type="project" value="UniProtKB-UniRule"/>
</dbReference>
<dbReference type="InterPro" id="IPR001207">
    <property type="entry name" value="Transposase_mutator"/>
</dbReference>
<evidence type="ECO:0000256" key="4">
    <source>
        <dbReference type="ARBA" id="ARBA00023125"/>
    </source>
</evidence>
<reference evidence="7 8" key="1">
    <citation type="submission" date="2020-07" db="EMBL/GenBank/DDBJ databases">
        <title>Novel species isolated from subtropical streams in China.</title>
        <authorList>
            <person name="Lu H."/>
        </authorList>
    </citation>
    <scope>NUCLEOTIDE SEQUENCE [LARGE SCALE GENOMIC DNA]</scope>
    <source>
        <strain evidence="7 8">LX47W</strain>
    </source>
</reference>
<comment type="similarity">
    <text evidence="2 6">Belongs to the transposase mutator family.</text>
</comment>
<evidence type="ECO:0000256" key="2">
    <source>
        <dbReference type="ARBA" id="ARBA00010961"/>
    </source>
</evidence>
<comment type="caution">
    <text evidence="7">The sequence shown here is derived from an EMBL/GenBank/DDBJ whole genome shotgun (WGS) entry which is preliminary data.</text>
</comment>
<evidence type="ECO:0000256" key="5">
    <source>
        <dbReference type="ARBA" id="ARBA00023172"/>
    </source>
</evidence>
<dbReference type="Proteomes" id="UP000573499">
    <property type="component" value="Unassembled WGS sequence"/>
</dbReference>
<keyword evidence="3 6" id="KW-0815">Transposition</keyword>
<dbReference type="AlphaFoldDB" id="A0A7W2FBY1"/>
<evidence type="ECO:0000313" key="8">
    <source>
        <dbReference type="Proteomes" id="UP000573499"/>
    </source>
</evidence>
<dbReference type="PANTHER" id="PTHR33217">
    <property type="entry name" value="TRANSPOSASE FOR INSERTION SEQUENCE ELEMENT IS1081"/>
    <property type="match status" value="1"/>
</dbReference>
<keyword evidence="6" id="KW-0814">Transposable element</keyword>
<protein>
    <recommendedName>
        <fullName evidence="6">Mutator family transposase</fullName>
    </recommendedName>
</protein>
<gene>
    <name evidence="7" type="ORF">H3H39_17810</name>
</gene>
<evidence type="ECO:0000313" key="7">
    <source>
        <dbReference type="EMBL" id="MBA5688901.1"/>
    </source>
</evidence>
<organism evidence="7 8">
    <name type="scientific">Rugamonas apoptosis</name>
    <dbReference type="NCBI Taxonomy" id="2758570"/>
    <lineage>
        <taxon>Bacteria</taxon>
        <taxon>Pseudomonadati</taxon>
        <taxon>Pseudomonadota</taxon>
        <taxon>Betaproteobacteria</taxon>
        <taxon>Burkholderiales</taxon>
        <taxon>Oxalobacteraceae</taxon>
        <taxon>Telluria group</taxon>
        <taxon>Rugamonas</taxon>
    </lineage>
</organism>
<evidence type="ECO:0000256" key="6">
    <source>
        <dbReference type="RuleBase" id="RU365089"/>
    </source>
</evidence>
<keyword evidence="8" id="KW-1185">Reference proteome</keyword>
<keyword evidence="4 6" id="KW-0238">DNA-binding</keyword>
<proteinExistence type="inferred from homology"/>
<evidence type="ECO:0000256" key="1">
    <source>
        <dbReference type="ARBA" id="ARBA00002190"/>
    </source>
</evidence>
<dbReference type="GO" id="GO:0006313">
    <property type="term" value="P:DNA transposition"/>
    <property type="evidence" value="ECO:0007669"/>
    <property type="project" value="UniProtKB-UniRule"/>
</dbReference>
<comment type="function">
    <text evidence="1 6">Required for the transposition of the insertion element.</text>
</comment>
<accession>A0A7W2FBY1</accession>
<sequence length="172" mass="19193">MTAPPWIDATYVKTQQAGRVVSVAVIIEVAINTDGVREILGIATGVSEAAPFWTEFLRSLTRRGLCGLKLLISDVHEWLKAGVVKVLKSAWQRCRALLLRNALAYTAKGQRQAVMAMLNTIFMQDNAEAISAEWRVVCDQLRAKFPRRADITLNVHKRATFTFSFMHSSICS</sequence>
<dbReference type="PANTHER" id="PTHR33217:SF7">
    <property type="entry name" value="TRANSPOSASE FOR INSERTION SEQUENCE ELEMENT IS1081"/>
    <property type="match status" value="1"/>
</dbReference>